<feature type="domain" description="Putative regulatory protein FmdB zinc ribbon" evidence="1">
    <location>
        <begin position="1"/>
        <end position="43"/>
    </location>
</feature>
<name>A0A0S8FUY6_UNCW3</name>
<dbReference type="Gene3D" id="2.20.28.30">
    <property type="entry name" value="RNA polymerase ii, chain L"/>
    <property type="match status" value="1"/>
</dbReference>
<dbReference type="AlphaFoldDB" id="A0A0S8FUY6"/>
<evidence type="ECO:0000259" key="1">
    <source>
        <dbReference type="SMART" id="SM00834"/>
    </source>
</evidence>
<accession>A0A0S8FUY6</accession>
<dbReference type="InterPro" id="IPR013429">
    <property type="entry name" value="Regulatory_FmdB_Zinc_ribbon"/>
</dbReference>
<proteinExistence type="predicted"/>
<dbReference type="Pfam" id="PF09723">
    <property type="entry name" value="Zn_ribbon_8"/>
    <property type="match status" value="1"/>
</dbReference>
<dbReference type="STRING" id="1703779.AMJ83_01890"/>
<dbReference type="NCBIfam" id="TIGR02605">
    <property type="entry name" value="CxxC_CxxC_SSSS"/>
    <property type="match status" value="1"/>
</dbReference>
<sequence>MPIYEYRCEKCGKVSEFLVGVGQEDTTIMCKYCGSEDLTKMISASFVSRSKNIIGSQHGKTCCGRDERCDKPPCSDGGTCQR</sequence>
<comment type="caution">
    <text evidence="2">The sequence shown here is derived from an EMBL/GenBank/DDBJ whole genome shotgun (WGS) entry which is preliminary data.</text>
</comment>
<protein>
    <recommendedName>
        <fullName evidence="1">Putative regulatory protein FmdB zinc ribbon domain-containing protein</fullName>
    </recommendedName>
</protein>
<reference evidence="2 3" key="1">
    <citation type="journal article" date="2015" name="Microbiome">
        <title>Genomic resolution of linkages in carbon, nitrogen, and sulfur cycling among widespread estuary sediment bacteria.</title>
        <authorList>
            <person name="Baker B.J."/>
            <person name="Lazar C.S."/>
            <person name="Teske A.P."/>
            <person name="Dick G.J."/>
        </authorList>
    </citation>
    <scope>NUCLEOTIDE SEQUENCE [LARGE SCALE GENOMIC DNA]</scope>
    <source>
        <strain evidence="2">SM23_42</strain>
    </source>
</reference>
<evidence type="ECO:0000313" key="3">
    <source>
        <dbReference type="Proteomes" id="UP000051373"/>
    </source>
</evidence>
<dbReference type="SMART" id="SM00834">
    <property type="entry name" value="CxxC_CXXC_SSSS"/>
    <property type="match status" value="1"/>
</dbReference>
<dbReference type="Proteomes" id="UP000051373">
    <property type="component" value="Unassembled WGS sequence"/>
</dbReference>
<organism evidence="2 3">
    <name type="scientific">candidate division WOR_3 bacterium SM23_42</name>
    <dbReference type="NCBI Taxonomy" id="1703779"/>
    <lineage>
        <taxon>Bacteria</taxon>
        <taxon>Bacteria division WOR-3</taxon>
    </lineage>
</organism>
<evidence type="ECO:0000313" key="2">
    <source>
        <dbReference type="EMBL" id="KPK64485.1"/>
    </source>
</evidence>
<gene>
    <name evidence="2" type="ORF">AMJ83_01890</name>
</gene>
<dbReference type="EMBL" id="LJUJ01000002">
    <property type="protein sequence ID" value="KPK64485.1"/>
    <property type="molecule type" value="Genomic_DNA"/>
</dbReference>
<dbReference type="PATRIC" id="fig|1703779.3.peg.1937"/>